<organism evidence="6 7">
    <name type="scientific">Gemmatimonas groenlandica</name>
    <dbReference type="NCBI Taxonomy" id="2732249"/>
    <lineage>
        <taxon>Bacteria</taxon>
        <taxon>Pseudomonadati</taxon>
        <taxon>Gemmatimonadota</taxon>
        <taxon>Gemmatimonadia</taxon>
        <taxon>Gemmatimonadales</taxon>
        <taxon>Gemmatimonadaceae</taxon>
        <taxon>Gemmatimonas</taxon>
    </lineage>
</organism>
<dbReference type="InterPro" id="IPR016064">
    <property type="entry name" value="NAD/diacylglycerol_kinase_sf"/>
</dbReference>
<dbReference type="Pfam" id="PF00781">
    <property type="entry name" value="DAGK_cat"/>
    <property type="match status" value="1"/>
</dbReference>
<evidence type="ECO:0000256" key="3">
    <source>
        <dbReference type="ARBA" id="ARBA00022777"/>
    </source>
</evidence>
<keyword evidence="7" id="KW-1185">Reference proteome</keyword>
<protein>
    <recommendedName>
        <fullName evidence="5">DAGKc domain-containing protein</fullName>
    </recommendedName>
</protein>
<dbReference type="Proteomes" id="UP000500938">
    <property type="component" value="Chromosome"/>
</dbReference>
<feature type="domain" description="DAGKc" evidence="5">
    <location>
        <begin position="8"/>
        <end position="145"/>
    </location>
</feature>
<keyword evidence="2" id="KW-0547">Nucleotide-binding</keyword>
<evidence type="ECO:0000259" key="5">
    <source>
        <dbReference type="PROSITE" id="PS50146"/>
    </source>
</evidence>
<keyword evidence="3" id="KW-0418">Kinase</keyword>
<dbReference type="EMBL" id="CP053085">
    <property type="protein sequence ID" value="QJR34199.1"/>
    <property type="molecule type" value="Genomic_DNA"/>
</dbReference>
<dbReference type="Gene3D" id="2.60.200.40">
    <property type="match status" value="1"/>
</dbReference>
<evidence type="ECO:0000256" key="2">
    <source>
        <dbReference type="ARBA" id="ARBA00022741"/>
    </source>
</evidence>
<keyword evidence="1" id="KW-0808">Transferase</keyword>
<dbReference type="AlphaFoldDB" id="A0A6M4IK14"/>
<dbReference type="PANTHER" id="PTHR12358">
    <property type="entry name" value="SPHINGOSINE KINASE"/>
    <property type="match status" value="1"/>
</dbReference>
<name>A0A6M4IK14_9BACT</name>
<dbReference type="SMART" id="SM00046">
    <property type="entry name" value="DAGKc"/>
    <property type="match status" value="1"/>
</dbReference>
<dbReference type="Gene3D" id="3.40.50.10330">
    <property type="entry name" value="Probable inorganic polyphosphate/atp-NAD kinase, domain 1"/>
    <property type="match status" value="1"/>
</dbReference>
<dbReference type="PROSITE" id="PS50146">
    <property type="entry name" value="DAGK"/>
    <property type="match status" value="1"/>
</dbReference>
<evidence type="ECO:0000313" key="6">
    <source>
        <dbReference type="EMBL" id="QJR34199.1"/>
    </source>
</evidence>
<reference evidence="6 7" key="1">
    <citation type="submission" date="2020-05" db="EMBL/GenBank/DDBJ databases">
        <title>Complete genome sequence of Gemmatimonas greenlandica TET16.</title>
        <authorList>
            <person name="Zeng Y."/>
        </authorList>
    </citation>
    <scope>NUCLEOTIDE SEQUENCE [LARGE SCALE GENOMIC DNA]</scope>
    <source>
        <strain evidence="6 7">TET16</strain>
    </source>
</reference>
<dbReference type="GO" id="GO:0005886">
    <property type="term" value="C:plasma membrane"/>
    <property type="evidence" value="ECO:0007669"/>
    <property type="project" value="TreeGrafter"/>
</dbReference>
<dbReference type="InterPro" id="IPR017438">
    <property type="entry name" value="ATP-NAD_kinase_N"/>
</dbReference>
<dbReference type="GO" id="GO:0005524">
    <property type="term" value="F:ATP binding"/>
    <property type="evidence" value="ECO:0007669"/>
    <property type="project" value="UniProtKB-KW"/>
</dbReference>
<sequence length="306" mass="32162">MMLSPSDRIHAPVVLLVNPAAGRGRAGRVAQAASEALRAADLAVDVHETRERGDEARIAAEASATGARALAVVGGDGAISHAVRGLLDGEAGGGARVPMAIFAAGTGNDFAKSLVVPVHHVARMARHIAAGNTHVVDVGFVDDVPFVNAAGFGFDVEVLEHMRTPGVLRGTAAYVSTALGALFGYRGFRANMANDSAIMSRKLMTVFANGRCFGGAFRIAPDARLDDGALDCVTIRDISPWARVPLFARAMRGTHLTSPHVSFHRDHHFHLRFDTPPMFETDGELQQAATCDVSVSVRAGALTVIA</sequence>
<dbReference type="PANTHER" id="PTHR12358:SF106">
    <property type="entry name" value="LIPID KINASE YEGS"/>
    <property type="match status" value="1"/>
</dbReference>
<keyword evidence="4" id="KW-0067">ATP-binding</keyword>
<evidence type="ECO:0000313" key="7">
    <source>
        <dbReference type="Proteomes" id="UP000500938"/>
    </source>
</evidence>
<dbReference type="Pfam" id="PF19279">
    <property type="entry name" value="YegS_C"/>
    <property type="match status" value="1"/>
</dbReference>
<dbReference type="GO" id="GO:0004143">
    <property type="term" value="F:ATP-dependent diacylglycerol kinase activity"/>
    <property type="evidence" value="ECO:0007669"/>
    <property type="project" value="TreeGrafter"/>
</dbReference>
<evidence type="ECO:0000256" key="1">
    <source>
        <dbReference type="ARBA" id="ARBA00022679"/>
    </source>
</evidence>
<accession>A0A6M4IK14</accession>
<evidence type="ECO:0000256" key="4">
    <source>
        <dbReference type="ARBA" id="ARBA00022840"/>
    </source>
</evidence>
<dbReference type="InterPro" id="IPR045540">
    <property type="entry name" value="YegS/DAGK_C"/>
</dbReference>
<dbReference type="InterPro" id="IPR001206">
    <property type="entry name" value="Diacylglycerol_kinase_cat_dom"/>
</dbReference>
<dbReference type="RefSeq" id="WP_171223625.1">
    <property type="nucleotide sequence ID" value="NZ_CP053085.1"/>
</dbReference>
<dbReference type="SUPFAM" id="SSF111331">
    <property type="entry name" value="NAD kinase/diacylglycerol kinase-like"/>
    <property type="match status" value="1"/>
</dbReference>
<proteinExistence type="predicted"/>
<gene>
    <name evidence="6" type="ORF">HKW67_01055</name>
</gene>
<dbReference type="InterPro" id="IPR050187">
    <property type="entry name" value="Lipid_Phosphate_FormReg"/>
</dbReference>
<dbReference type="KEGG" id="ggr:HKW67_01055"/>